<dbReference type="Proteomes" id="UP001595907">
    <property type="component" value="Unassembled WGS sequence"/>
</dbReference>
<sequence>MKIFFTTIVILAFNNMVTAQAIKNYKVANQANIAERTLMLDLLRSSLKKDYQQDVVFSVNVFNVSNKYAWLKATAARKDGQPIKFKADDADFMDCCHVEALFIKKSTGWAIAESGSFSTDVWYDGIWKKYNAPVAIWGSDYHN</sequence>
<protein>
    <submittedName>
        <fullName evidence="2">Uncharacterized protein</fullName>
    </submittedName>
</protein>
<accession>A0ABV8QT04</accession>
<dbReference type="EMBL" id="JBHSCZ010000002">
    <property type="protein sequence ID" value="MFC4262793.1"/>
    <property type="molecule type" value="Genomic_DNA"/>
</dbReference>
<feature type="signal peptide" evidence="1">
    <location>
        <begin position="1"/>
        <end position="21"/>
    </location>
</feature>
<gene>
    <name evidence="2" type="ORF">ACFOWM_07895</name>
</gene>
<evidence type="ECO:0000313" key="2">
    <source>
        <dbReference type="EMBL" id="MFC4262793.1"/>
    </source>
</evidence>
<reference evidence="3" key="1">
    <citation type="journal article" date="2019" name="Int. J. Syst. Evol. Microbiol.">
        <title>The Global Catalogue of Microorganisms (GCM) 10K type strain sequencing project: providing services to taxonomists for standard genome sequencing and annotation.</title>
        <authorList>
            <consortium name="The Broad Institute Genomics Platform"/>
            <consortium name="The Broad Institute Genome Sequencing Center for Infectious Disease"/>
            <person name="Wu L."/>
            <person name="Ma J."/>
        </authorList>
    </citation>
    <scope>NUCLEOTIDE SEQUENCE [LARGE SCALE GENOMIC DNA]</scope>
    <source>
        <strain evidence="3">CECT 8289</strain>
    </source>
</reference>
<feature type="chain" id="PRO_5045298158" evidence="1">
    <location>
        <begin position="22"/>
        <end position="143"/>
    </location>
</feature>
<keyword evidence="3" id="KW-1185">Reference proteome</keyword>
<name>A0ABV8QT04_9BACT</name>
<keyword evidence="1" id="KW-0732">Signal</keyword>
<dbReference type="RefSeq" id="WP_379708587.1">
    <property type="nucleotide sequence ID" value="NZ_JBHSCZ010000002.1"/>
</dbReference>
<evidence type="ECO:0000256" key="1">
    <source>
        <dbReference type="SAM" id="SignalP"/>
    </source>
</evidence>
<proteinExistence type="predicted"/>
<comment type="caution">
    <text evidence="2">The sequence shown here is derived from an EMBL/GenBank/DDBJ whole genome shotgun (WGS) entry which is preliminary data.</text>
</comment>
<organism evidence="2 3">
    <name type="scientific">Ferruginibacter yonginensis</name>
    <dbReference type="NCBI Taxonomy" id="1310416"/>
    <lineage>
        <taxon>Bacteria</taxon>
        <taxon>Pseudomonadati</taxon>
        <taxon>Bacteroidota</taxon>
        <taxon>Chitinophagia</taxon>
        <taxon>Chitinophagales</taxon>
        <taxon>Chitinophagaceae</taxon>
        <taxon>Ferruginibacter</taxon>
    </lineage>
</organism>
<evidence type="ECO:0000313" key="3">
    <source>
        <dbReference type="Proteomes" id="UP001595907"/>
    </source>
</evidence>